<keyword evidence="5 9" id="KW-0169">Cobalamin biosynthesis</keyword>
<feature type="transmembrane region" description="Helical" evidence="9">
    <location>
        <begin position="283"/>
        <end position="301"/>
    </location>
</feature>
<evidence type="ECO:0000256" key="2">
    <source>
        <dbReference type="ARBA" id="ARBA00004953"/>
    </source>
</evidence>
<dbReference type="EMBL" id="CP113517">
    <property type="protein sequence ID" value="WAR45129.1"/>
    <property type="molecule type" value="Genomic_DNA"/>
</dbReference>
<evidence type="ECO:0000313" key="10">
    <source>
        <dbReference type="EMBL" id="WAR45129.1"/>
    </source>
</evidence>
<evidence type="ECO:0000256" key="1">
    <source>
        <dbReference type="ARBA" id="ARBA00004651"/>
    </source>
</evidence>
<evidence type="ECO:0000256" key="9">
    <source>
        <dbReference type="HAMAP-Rule" id="MF_00024"/>
    </source>
</evidence>
<dbReference type="PANTHER" id="PTHR34308:SF1">
    <property type="entry name" value="COBALAMIN BIOSYNTHESIS PROTEIN CBIB"/>
    <property type="match status" value="1"/>
</dbReference>
<comment type="caution">
    <text evidence="9">Lacks conserved residue(s) required for the propagation of feature annotation.</text>
</comment>
<comment type="similarity">
    <text evidence="3 9">Belongs to the CobD/CbiB family.</text>
</comment>
<dbReference type="HAMAP" id="MF_00024">
    <property type="entry name" value="CobD_CbiB"/>
    <property type="match status" value="1"/>
</dbReference>
<evidence type="ECO:0000256" key="4">
    <source>
        <dbReference type="ARBA" id="ARBA00022475"/>
    </source>
</evidence>
<evidence type="ECO:0000256" key="8">
    <source>
        <dbReference type="ARBA" id="ARBA00023136"/>
    </source>
</evidence>
<dbReference type="InterPro" id="IPR004485">
    <property type="entry name" value="Cobalamin_biosynth_CobD/CbiB"/>
</dbReference>
<feature type="transmembrane region" description="Helical" evidence="9">
    <location>
        <begin position="53"/>
        <end position="73"/>
    </location>
</feature>
<dbReference type="RefSeq" id="WP_255190096.1">
    <property type="nucleotide sequence ID" value="NZ_CP113517.1"/>
</dbReference>
<keyword evidence="8 9" id="KW-0472">Membrane</keyword>
<keyword evidence="7 9" id="KW-1133">Transmembrane helix</keyword>
<accession>A0ABY7GKW4</accession>
<evidence type="ECO:0000256" key="7">
    <source>
        <dbReference type="ARBA" id="ARBA00022989"/>
    </source>
</evidence>
<dbReference type="NCBIfam" id="TIGR00380">
    <property type="entry name" value="cobal_cbiB"/>
    <property type="match status" value="1"/>
</dbReference>
<comment type="subcellular location">
    <subcellularLocation>
        <location evidence="1 9">Cell membrane</location>
        <topology evidence="1 9">Multi-pass membrane protein</topology>
    </subcellularLocation>
</comment>
<reference evidence="10" key="1">
    <citation type="submission" date="2022-11" db="EMBL/GenBank/DDBJ databases">
        <title>Methylomonas rapida sp. nov., Carotenoid-Producing Obligate Methanotrophs with High Growth Characteristics and Biotechnological Potential.</title>
        <authorList>
            <person name="Tikhonova E.N."/>
            <person name="Suleimanov R.Z."/>
            <person name="Miroshnikov K."/>
            <person name="Oshkin I.Y."/>
            <person name="Belova S.E."/>
            <person name="Danilova O.V."/>
            <person name="Ashikhmin A."/>
            <person name="Konopkin A."/>
            <person name="But S.Y."/>
            <person name="Khmelenina V.N."/>
            <person name="Kuznetsov N."/>
            <person name="Pimenov N.V."/>
            <person name="Dedysh S.N."/>
        </authorList>
    </citation>
    <scope>NUCLEOTIDE SEQUENCE</scope>
    <source>
        <strain evidence="10">MP1</strain>
    </source>
</reference>
<protein>
    <recommendedName>
        <fullName evidence="9">Cobalamin biosynthesis protein CobD</fullName>
    </recommendedName>
</protein>
<evidence type="ECO:0000256" key="5">
    <source>
        <dbReference type="ARBA" id="ARBA00022573"/>
    </source>
</evidence>
<sequence length="305" mass="33368">MSLTLTLALAVTLDYCLGEPRPLYHPLVAFGKWATAVEKGLLHTNHSAVGQKIAGVLALSCVLIPCLAGLFYLPNEPILHDMIDVLLVYFCIAARSLQQHAQAVHTALATDDLPLARSQVSKIVSRECEQMTVLDVRRATIESVLENGADAIFAPLVWFVLLGPFGILLHRLANTLDAMWGYKNQRYQNFGWAAARLDDVLNWLPARLTAVSYAALGDYRQGLFAWRHQAHLLDSPNAGPVMAAGAGALNLELGGPARYHGQLKNKPWFGGQRTPENSDIMRAIRLVYATLGLWLGLIAVAESLI</sequence>
<proteinExistence type="inferred from homology"/>
<dbReference type="Pfam" id="PF03186">
    <property type="entry name" value="CobD_Cbib"/>
    <property type="match status" value="1"/>
</dbReference>
<evidence type="ECO:0000313" key="11">
    <source>
        <dbReference type="Proteomes" id="UP001162780"/>
    </source>
</evidence>
<keyword evidence="11" id="KW-1185">Reference proteome</keyword>
<evidence type="ECO:0000256" key="3">
    <source>
        <dbReference type="ARBA" id="ARBA00006263"/>
    </source>
</evidence>
<organism evidence="10 11">
    <name type="scientific">Methylomonas rapida</name>
    <dbReference type="NCBI Taxonomy" id="2963939"/>
    <lineage>
        <taxon>Bacteria</taxon>
        <taxon>Pseudomonadati</taxon>
        <taxon>Pseudomonadota</taxon>
        <taxon>Gammaproteobacteria</taxon>
        <taxon>Methylococcales</taxon>
        <taxon>Methylococcaceae</taxon>
        <taxon>Methylomonas</taxon>
    </lineage>
</organism>
<evidence type="ECO:0000256" key="6">
    <source>
        <dbReference type="ARBA" id="ARBA00022692"/>
    </source>
</evidence>
<comment type="function">
    <text evidence="9">Converts cobyric acid to cobinamide by the addition of aminopropanol on the F carboxylic group.</text>
</comment>
<keyword evidence="4 9" id="KW-1003">Cell membrane</keyword>
<keyword evidence="6 9" id="KW-0812">Transmembrane</keyword>
<name>A0ABY7GKW4_9GAMM</name>
<dbReference type="Proteomes" id="UP001162780">
    <property type="component" value="Chromosome"/>
</dbReference>
<gene>
    <name evidence="10" type="primary">cbiB</name>
    <name evidence="9" type="synonym">cobD</name>
    <name evidence="10" type="ORF">NM686_001060</name>
</gene>
<comment type="pathway">
    <text evidence="2 9">Cofactor biosynthesis; adenosylcobalamin biosynthesis.</text>
</comment>
<dbReference type="PANTHER" id="PTHR34308">
    <property type="entry name" value="COBALAMIN BIOSYNTHESIS PROTEIN CBIB"/>
    <property type="match status" value="1"/>
</dbReference>